<evidence type="ECO:0000313" key="2">
    <source>
        <dbReference type="Proteomes" id="UP000593564"/>
    </source>
</evidence>
<gene>
    <name evidence="1" type="ORF">HYC85_009218</name>
</gene>
<dbReference type="Proteomes" id="UP000593564">
    <property type="component" value="Unassembled WGS sequence"/>
</dbReference>
<dbReference type="AlphaFoldDB" id="A0A7J7HH22"/>
<organism evidence="1 2">
    <name type="scientific">Camellia sinensis</name>
    <name type="common">Tea plant</name>
    <name type="synonym">Thea sinensis</name>
    <dbReference type="NCBI Taxonomy" id="4442"/>
    <lineage>
        <taxon>Eukaryota</taxon>
        <taxon>Viridiplantae</taxon>
        <taxon>Streptophyta</taxon>
        <taxon>Embryophyta</taxon>
        <taxon>Tracheophyta</taxon>
        <taxon>Spermatophyta</taxon>
        <taxon>Magnoliopsida</taxon>
        <taxon>eudicotyledons</taxon>
        <taxon>Gunneridae</taxon>
        <taxon>Pentapetalae</taxon>
        <taxon>asterids</taxon>
        <taxon>Ericales</taxon>
        <taxon>Theaceae</taxon>
        <taxon>Camellia</taxon>
    </lineage>
</organism>
<reference evidence="2" key="1">
    <citation type="journal article" date="2020" name="Nat. Commun.">
        <title>Genome assembly of wild tea tree DASZ reveals pedigree and selection history of tea varieties.</title>
        <authorList>
            <person name="Zhang W."/>
            <person name="Zhang Y."/>
            <person name="Qiu H."/>
            <person name="Guo Y."/>
            <person name="Wan H."/>
            <person name="Zhang X."/>
            <person name="Scossa F."/>
            <person name="Alseekh S."/>
            <person name="Zhang Q."/>
            <person name="Wang P."/>
            <person name="Xu L."/>
            <person name="Schmidt M.H."/>
            <person name="Jia X."/>
            <person name="Li D."/>
            <person name="Zhu A."/>
            <person name="Guo F."/>
            <person name="Chen W."/>
            <person name="Ni D."/>
            <person name="Usadel B."/>
            <person name="Fernie A.R."/>
            <person name="Wen W."/>
        </authorList>
    </citation>
    <scope>NUCLEOTIDE SEQUENCE [LARGE SCALE GENOMIC DNA]</scope>
    <source>
        <strain evidence="2">cv. G240</strain>
    </source>
</reference>
<dbReference type="EMBL" id="JACBKZ010000004">
    <property type="protein sequence ID" value="KAF5951274.1"/>
    <property type="molecule type" value="Genomic_DNA"/>
</dbReference>
<protein>
    <submittedName>
        <fullName evidence="1">Uncharacterized protein</fullName>
    </submittedName>
</protein>
<evidence type="ECO:0000313" key="1">
    <source>
        <dbReference type="EMBL" id="KAF5951274.1"/>
    </source>
</evidence>
<name>A0A7J7HH22_CAMSI</name>
<sequence>MGLEDSSSIHPFYSVIPSCVWASSYHDRLTLGRKSNVVEARYRTIDTRSKNKLRPNSNLEFYHEVLSFGLADALFWTYQRDRSELTKKFRELLNKDGAAHKTFKLIEIELGLIYHDHLTLGRKSNVVEAHYRTIYTRSKNKLHPNSNLDFYLEVLSFGLVNALSWTYQVWRERVGNQVNIQEKVCGSCSN</sequence>
<keyword evidence="2" id="KW-1185">Reference proteome</keyword>
<proteinExistence type="predicted"/>
<accession>A0A7J7HH22</accession>
<reference evidence="1 2" key="2">
    <citation type="submission" date="2020-07" db="EMBL/GenBank/DDBJ databases">
        <title>Genome assembly of wild tea tree DASZ reveals pedigree and selection history of tea varieties.</title>
        <authorList>
            <person name="Zhang W."/>
        </authorList>
    </citation>
    <scope>NUCLEOTIDE SEQUENCE [LARGE SCALE GENOMIC DNA]</scope>
    <source>
        <strain evidence="2">cv. G240</strain>
        <tissue evidence="1">Leaf</tissue>
    </source>
</reference>
<comment type="caution">
    <text evidence="1">The sequence shown here is derived from an EMBL/GenBank/DDBJ whole genome shotgun (WGS) entry which is preliminary data.</text>
</comment>